<comment type="subcellular location">
    <subcellularLocation>
        <location evidence="1">Membrane</location>
        <topology evidence="1">Multi-pass membrane protein</topology>
    </subcellularLocation>
</comment>
<evidence type="ECO:0000256" key="2">
    <source>
        <dbReference type="ARBA" id="ARBA00022692"/>
    </source>
</evidence>
<dbReference type="SUPFAM" id="SSF81324">
    <property type="entry name" value="Voltage-gated potassium channels"/>
    <property type="match status" value="1"/>
</dbReference>
<dbReference type="GO" id="GO:0005248">
    <property type="term" value="F:voltage-gated sodium channel activity"/>
    <property type="evidence" value="ECO:0007669"/>
    <property type="project" value="TreeGrafter"/>
</dbReference>
<dbReference type="Gene3D" id="1.10.287.70">
    <property type="match status" value="1"/>
</dbReference>
<feature type="region of interest" description="Disordered" evidence="5">
    <location>
        <begin position="1"/>
        <end position="24"/>
    </location>
</feature>
<dbReference type="InterPro" id="IPR005821">
    <property type="entry name" value="Ion_trans_dom"/>
</dbReference>
<accession>A0A7S4PDL9</accession>
<feature type="transmembrane region" description="Helical" evidence="6">
    <location>
        <begin position="252"/>
        <end position="273"/>
    </location>
</feature>
<evidence type="ECO:0000256" key="4">
    <source>
        <dbReference type="ARBA" id="ARBA00023136"/>
    </source>
</evidence>
<evidence type="ECO:0000256" key="3">
    <source>
        <dbReference type="ARBA" id="ARBA00022989"/>
    </source>
</evidence>
<protein>
    <recommendedName>
        <fullName evidence="7">PH domain-containing protein</fullName>
    </recommendedName>
</protein>
<feature type="transmembrane region" description="Helical" evidence="6">
    <location>
        <begin position="412"/>
        <end position="438"/>
    </location>
</feature>
<dbReference type="InterPro" id="IPR011993">
    <property type="entry name" value="PH-like_dom_sf"/>
</dbReference>
<dbReference type="Pfam" id="PF00520">
    <property type="entry name" value="Ion_trans"/>
    <property type="match status" value="1"/>
</dbReference>
<evidence type="ECO:0000259" key="7">
    <source>
        <dbReference type="PROSITE" id="PS50003"/>
    </source>
</evidence>
<dbReference type="SUPFAM" id="SSF50729">
    <property type="entry name" value="PH domain-like"/>
    <property type="match status" value="1"/>
</dbReference>
<dbReference type="InterPro" id="IPR027359">
    <property type="entry name" value="Volt_channel_dom_sf"/>
</dbReference>
<dbReference type="PANTHER" id="PTHR10037:SF62">
    <property type="entry name" value="SODIUM CHANNEL PROTEIN 60E"/>
    <property type="match status" value="1"/>
</dbReference>
<dbReference type="AlphaFoldDB" id="A0A7S4PDL9"/>
<dbReference type="InterPro" id="IPR043203">
    <property type="entry name" value="VGCC_Ca_Na"/>
</dbReference>
<dbReference type="GO" id="GO:0001518">
    <property type="term" value="C:voltage-gated sodium channel complex"/>
    <property type="evidence" value="ECO:0007669"/>
    <property type="project" value="TreeGrafter"/>
</dbReference>
<keyword evidence="2 6" id="KW-0812">Transmembrane</keyword>
<reference evidence="8" key="1">
    <citation type="submission" date="2021-01" db="EMBL/GenBank/DDBJ databases">
        <authorList>
            <person name="Corre E."/>
            <person name="Pelletier E."/>
            <person name="Niang G."/>
            <person name="Scheremetjew M."/>
            <person name="Finn R."/>
            <person name="Kale V."/>
            <person name="Holt S."/>
            <person name="Cochrane G."/>
            <person name="Meng A."/>
            <person name="Brown T."/>
            <person name="Cohen L."/>
        </authorList>
    </citation>
    <scope>NUCLEOTIDE SEQUENCE</scope>
    <source>
        <strain evidence="8">CCMP 2712</strain>
    </source>
</reference>
<evidence type="ECO:0000256" key="5">
    <source>
        <dbReference type="SAM" id="MobiDB-lite"/>
    </source>
</evidence>
<dbReference type="EMBL" id="HBKN01043150">
    <property type="protein sequence ID" value="CAE2331985.1"/>
    <property type="molecule type" value="Transcribed_RNA"/>
</dbReference>
<dbReference type="InterPro" id="IPR001849">
    <property type="entry name" value="PH_domain"/>
</dbReference>
<evidence type="ECO:0000313" key="8">
    <source>
        <dbReference type="EMBL" id="CAE2331985.1"/>
    </source>
</evidence>
<feature type="transmembrane region" description="Helical" evidence="6">
    <location>
        <begin position="293"/>
        <end position="317"/>
    </location>
</feature>
<dbReference type="Gene3D" id="2.30.29.30">
    <property type="entry name" value="Pleckstrin-homology domain (PH domain)/Phosphotyrosine-binding domain (PTB)"/>
    <property type="match status" value="1"/>
</dbReference>
<evidence type="ECO:0000256" key="6">
    <source>
        <dbReference type="SAM" id="Phobius"/>
    </source>
</evidence>
<proteinExistence type="predicted"/>
<keyword evidence="4 6" id="KW-0472">Membrane</keyword>
<organism evidence="8">
    <name type="scientific">Guillardia theta</name>
    <name type="common">Cryptophyte</name>
    <name type="synonym">Cryptomonas phi</name>
    <dbReference type="NCBI Taxonomy" id="55529"/>
    <lineage>
        <taxon>Eukaryota</taxon>
        <taxon>Cryptophyceae</taxon>
        <taxon>Pyrenomonadales</taxon>
        <taxon>Geminigeraceae</taxon>
        <taxon>Guillardia</taxon>
    </lineage>
</organism>
<dbReference type="PROSITE" id="PS50003">
    <property type="entry name" value="PH_DOMAIN"/>
    <property type="match status" value="1"/>
</dbReference>
<dbReference type="PANTHER" id="PTHR10037">
    <property type="entry name" value="VOLTAGE-GATED CATION CHANNEL CALCIUM AND SODIUM"/>
    <property type="match status" value="1"/>
</dbReference>
<gene>
    <name evidence="8" type="ORF">GTHE00462_LOCUS33800</name>
</gene>
<keyword evidence="3 6" id="KW-1133">Transmembrane helix</keyword>
<feature type="domain" description="PH" evidence="7">
    <location>
        <begin position="61"/>
        <end position="193"/>
    </location>
</feature>
<evidence type="ECO:0000256" key="1">
    <source>
        <dbReference type="ARBA" id="ARBA00004141"/>
    </source>
</evidence>
<dbReference type="Gene3D" id="1.20.120.350">
    <property type="entry name" value="Voltage-gated potassium channels. Chain C"/>
    <property type="match status" value="1"/>
</dbReference>
<name>A0A7S4PDL9_GUITH</name>
<sequence length="452" mass="52390">MATVMLINRRAKEESTVGDDEEEMEGDATLFSLESLRELATKDLKRRQWKPTWGKLPPKRDRVLEANLDKQTIDMTWNTRYVVLTAQHVFFAGSSKSDITDMIPLHEITSVQRQELDALFYDNRGLKLHQISSIREMEQEKVPEEERAPRVSERIFEIQTVHDGFNSGRAYTLRASEREECELWIEQIERLRKEEIERQNRINSSFFTLAKVYSKVLYDIPFFQFFVAFLIFCNFIINIINFEILPENGSYAAHIFDAFELFFLIIFTCELLLNMTAHWFKEFITDSWNVFDFTVVMISLISLGIENLPGVSLLRLVRTFRVVRLFKRLQSLRVIIQSLLSAIIPVANAFGVLLLVSSLFSVMAVIIFGDSDKELFGSFSLALFTMFQISTGDGWVTDVVRPMNTGHLSHDFGINFFFISYFLITNIVMLNIVVAVLLDEVRRRSLLLITVC</sequence>
<feature type="transmembrane region" description="Helical" evidence="6">
    <location>
        <begin position="222"/>
        <end position="240"/>
    </location>
</feature>
<dbReference type="Pfam" id="PF00169">
    <property type="entry name" value="PH"/>
    <property type="match status" value="1"/>
</dbReference>
<feature type="transmembrane region" description="Helical" evidence="6">
    <location>
        <begin position="338"/>
        <end position="368"/>
    </location>
</feature>
<dbReference type="SMART" id="SM00233">
    <property type="entry name" value="PH"/>
    <property type="match status" value="1"/>
</dbReference>